<dbReference type="EMBL" id="MGDB01000109">
    <property type="protein sequence ID" value="OGL39967.1"/>
    <property type="molecule type" value="Genomic_DNA"/>
</dbReference>
<reference evidence="2 3" key="1">
    <citation type="journal article" date="2016" name="Nat. Commun.">
        <title>Thousands of microbial genomes shed light on interconnected biogeochemical processes in an aquifer system.</title>
        <authorList>
            <person name="Anantharaman K."/>
            <person name="Brown C.T."/>
            <person name="Hug L.A."/>
            <person name="Sharon I."/>
            <person name="Castelle C.J."/>
            <person name="Probst A.J."/>
            <person name="Thomas B.C."/>
            <person name="Singh A."/>
            <person name="Wilkins M.J."/>
            <person name="Karaoz U."/>
            <person name="Brodie E.L."/>
            <person name="Williams K.H."/>
            <person name="Hubbard S.S."/>
            <person name="Banfield J.F."/>
        </authorList>
    </citation>
    <scope>NUCLEOTIDE SEQUENCE [LARGE SCALE GENOMIC DNA]</scope>
</reference>
<evidence type="ECO:0000313" key="2">
    <source>
        <dbReference type="EMBL" id="OGL39967.1"/>
    </source>
</evidence>
<keyword evidence="1" id="KW-1133">Transmembrane helix</keyword>
<keyword evidence="1" id="KW-0472">Membrane</keyword>
<protein>
    <recommendedName>
        <fullName evidence="4">Pilus assembly protein PilP</fullName>
    </recommendedName>
</protein>
<evidence type="ECO:0000256" key="1">
    <source>
        <dbReference type="SAM" id="Phobius"/>
    </source>
</evidence>
<dbReference type="Proteomes" id="UP000178526">
    <property type="component" value="Unassembled WGS sequence"/>
</dbReference>
<gene>
    <name evidence="2" type="ORF">A2042_00420</name>
</gene>
<name>A0A1F7RG88_9BACT</name>
<keyword evidence="1" id="KW-0812">Transmembrane</keyword>
<dbReference type="AlphaFoldDB" id="A0A1F7RG88"/>
<accession>A0A1F7RG88</accession>
<organism evidence="2 3">
    <name type="scientific">Candidatus Schekmanbacteria bacterium GWA2_38_11</name>
    <dbReference type="NCBI Taxonomy" id="1817876"/>
    <lineage>
        <taxon>Bacteria</taxon>
        <taxon>Candidatus Schekmaniibacteriota</taxon>
    </lineage>
</organism>
<proteinExistence type="predicted"/>
<feature type="transmembrane region" description="Helical" evidence="1">
    <location>
        <begin position="13"/>
        <end position="31"/>
    </location>
</feature>
<dbReference type="InterPro" id="IPR007446">
    <property type="entry name" value="PilP"/>
</dbReference>
<dbReference type="Pfam" id="PF04351">
    <property type="entry name" value="PilP"/>
    <property type="match status" value="1"/>
</dbReference>
<evidence type="ECO:0000313" key="3">
    <source>
        <dbReference type="Proteomes" id="UP000178526"/>
    </source>
</evidence>
<sequence>MILQGNRFTLNKFIAILISSIFLFTAGYLFSETPKQPKEIKKEAQEVIKKAKQERSSYFYVSSGKRDPFRSPLLEAKNKTAAPETENGKVLESLRKFNIGTLKLIGIVSTKTENIAMVTAPDGKSYVLKKNTKVGPNGTVKEVNKDKVIIEEKYKVEEKNYLGEATSKTVSNEIVLSLGKKEGGNT</sequence>
<dbReference type="Gene3D" id="2.30.30.830">
    <property type="match status" value="1"/>
</dbReference>
<comment type="caution">
    <text evidence="2">The sequence shown here is derived from an EMBL/GenBank/DDBJ whole genome shotgun (WGS) entry which is preliminary data.</text>
</comment>
<evidence type="ECO:0008006" key="4">
    <source>
        <dbReference type="Google" id="ProtNLM"/>
    </source>
</evidence>